<accession>A0A0F4Z7B3</accession>
<evidence type="ECO:0000256" key="1">
    <source>
        <dbReference type="SAM" id="MobiDB-lite"/>
    </source>
</evidence>
<gene>
    <name evidence="2" type="ORF">TD95_000011</name>
</gene>
<feature type="compositionally biased region" description="Low complexity" evidence="1">
    <location>
        <begin position="13"/>
        <end position="22"/>
    </location>
</feature>
<organism evidence="2 3">
    <name type="scientific">Thielaviopsis punctulata</name>
    <dbReference type="NCBI Taxonomy" id="72032"/>
    <lineage>
        <taxon>Eukaryota</taxon>
        <taxon>Fungi</taxon>
        <taxon>Dikarya</taxon>
        <taxon>Ascomycota</taxon>
        <taxon>Pezizomycotina</taxon>
        <taxon>Sordariomycetes</taxon>
        <taxon>Hypocreomycetidae</taxon>
        <taxon>Microascales</taxon>
        <taxon>Ceratocystidaceae</taxon>
        <taxon>Thielaviopsis</taxon>
    </lineage>
</organism>
<keyword evidence="3" id="KW-1185">Reference proteome</keyword>
<comment type="caution">
    <text evidence="2">The sequence shown here is derived from an EMBL/GenBank/DDBJ whole genome shotgun (WGS) entry which is preliminary data.</text>
</comment>
<dbReference type="EMBL" id="LAEV01002237">
    <property type="protein sequence ID" value="KKA26210.1"/>
    <property type="molecule type" value="Genomic_DNA"/>
</dbReference>
<feature type="region of interest" description="Disordered" evidence="1">
    <location>
        <begin position="1"/>
        <end position="23"/>
    </location>
</feature>
<dbReference type="Proteomes" id="UP000033483">
    <property type="component" value="Unassembled WGS sequence"/>
</dbReference>
<dbReference type="AlphaFoldDB" id="A0A0F4Z7B3"/>
<evidence type="ECO:0000313" key="3">
    <source>
        <dbReference type="Proteomes" id="UP000033483"/>
    </source>
</evidence>
<reference evidence="2 3" key="1">
    <citation type="submission" date="2015-03" db="EMBL/GenBank/DDBJ databases">
        <authorList>
            <person name="Radwan O."/>
            <person name="Al-Naeli F.A."/>
            <person name="Rendon G.A."/>
            <person name="Fields C."/>
        </authorList>
    </citation>
    <scope>NUCLEOTIDE SEQUENCE [LARGE SCALE GENOMIC DNA]</scope>
    <source>
        <strain evidence="2">CR-DP1</strain>
    </source>
</reference>
<sequence length="75" mass="8600">MSLDGPMPDGEFSESSEATEFTPKNMAARAYQLEMLKASMNQNIIVARRLRDSWLISKKDGYRKWQDSCLLELQA</sequence>
<protein>
    <submittedName>
        <fullName evidence="2">Uncharacterized protein</fullName>
    </submittedName>
</protein>
<proteinExistence type="predicted"/>
<evidence type="ECO:0000313" key="2">
    <source>
        <dbReference type="EMBL" id="KKA26210.1"/>
    </source>
</evidence>
<name>A0A0F4Z7B3_9PEZI</name>